<feature type="compositionally biased region" description="Basic and acidic residues" evidence="1">
    <location>
        <begin position="895"/>
        <end position="904"/>
    </location>
</feature>
<dbReference type="OrthoDB" id="392882at2759"/>
<evidence type="ECO:0000256" key="1">
    <source>
        <dbReference type="SAM" id="MobiDB-lite"/>
    </source>
</evidence>
<organism evidence="3 4">
    <name type="scientific">Plasmodium yoelii</name>
    <dbReference type="NCBI Taxonomy" id="5861"/>
    <lineage>
        <taxon>Eukaryota</taxon>
        <taxon>Sar</taxon>
        <taxon>Alveolata</taxon>
        <taxon>Apicomplexa</taxon>
        <taxon>Aconoidasida</taxon>
        <taxon>Haemosporida</taxon>
        <taxon>Plasmodiidae</taxon>
        <taxon>Plasmodium</taxon>
        <taxon>Plasmodium (Vinckeia)</taxon>
    </lineage>
</organism>
<feature type="compositionally biased region" description="Basic residues" evidence="1">
    <location>
        <begin position="1"/>
        <end position="26"/>
    </location>
</feature>
<reference evidence="3" key="2">
    <citation type="submission" date="2014-05" db="EMBL/GenBank/DDBJ databases">
        <authorList>
            <person name="Aslett M.A."/>
            <person name="De Silva N."/>
        </authorList>
    </citation>
    <scope>NUCLEOTIDE SEQUENCE</scope>
    <source>
        <strain evidence="3">17X</strain>
    </source>
</reference>
<dbReference type="GeneID" id="3829575"/>
<dbReference type="OMA" id="CPIFMNL"/>
<dbReference type="AlphaFoldDB" id="A0A078KFR0"/>
<evidence type="ECO:0000313" key="2">
    <source>
        <dbReference type="EMBL" id="CDU20766.1"/>
    </source>
</evidence>
<dbReference type="VEuPathDB" id="PlasmoDB:PY17X_1442100"/>
<dbReference type="KEGG" id="pyo:PY17X_1442100"/>
<dbReference type="Proteomes" id="UP000072874">
    <property type="component" value="Chromosome 14"/>
</dbReference>
<feature type="region of interest" description="Disordered" evidence="1">
    <location>
        <begin position="1"/>
        <end position="36"/>
    </location>
</feature>
<reference evidence="4 5" key="1">
    <citation type="journal article" date="2014" name="BMC Biol.">
        <title>A comprehensive evaluation of rodent malaria parasite genomes and gene expression.</title>
        <authorList>
            <person name="Otto T.D."/>
            <person name="Bohme U."/>
            <person name="Jackson A.P."/>
            <person name="Hunt M."/>
            <person name="Franke-Fayard B."/>
            <person name="Hoeijmakers W.A."/>
            <person name="Religa A.A."/>
            <person name="Robertson L."/>
            <person name="Sanders M."/>
            <person name="Ogun S.A."/>
            <person name="Cunningham D."/>
            <person name="Erhart A."/>
            <person name="Billker O."/>
            <person name="Khan S.M."/>
            <person name="Stunnenberg H.G."/>
            <person name="Langhorne J."/>
            <person name="Holder A.A."/>
            <person name="Waters A.P."/>
            <person name="Newbold C.I."/>
            <person name="Pain A."/>
            <person name="Berriman M."/>
            <person name="Janse C.J."/>
        </authorList>
    </citation>
    <scope>NUCLEOTIDE SEQUENCE [LARGE SCALE GENOMIC DNA]</scope>
    <source>
        <strain evidence="3 4">17X</strain>
        <strain evidence="2 5">YM</strain>
    </source>
</reference>
<name>A0A078KFR0_PLAYE</name>
<sequence length="1149" mass="135345">MKSKTILKKEKQSKRQSRNKKGKISGKLKSGDNSSSNESDIYFYNDLQRWKNNIKVPIWLKKPKDRESLSEYYKNIIRKLLRVKNKIRAYKIQEAYLIDCLHKCMKYLKLNSLSMDFLDYEIYKNLIYNDNAENLYDSLNHFYEHDNNNIENGKNECEKFSKENLNDCKKRLKPDIKKNNNTSSGQIVYQNNDNPNIYEADKNGAININRDYIDYKIDMRTKCVKNSNMCAKICNNKTDVFTMDANNLLQNEGCKDKINEKEIIKTNLNESLNLIDLINSLNNELLKKQKEKKNNDKNDLMKKVFKKVIIPGSFFENNNFCPIFMNLLKLDIYNACSKNGINISQKLTSLFKAINNFYETLSELDIETEKQIQNEIIHNDIKGNEEKIKMMPQNSKITKEIEINEKNKNNTTNSYNKDLNFFKNQSSLYKLSQYCIENHVLANEMVETFDTIYIYTEKNNNNYRSNNILNDKFGSNQNLEFTLNISKKNIEELQYIENRNSVLLNEECSELKNNKKIINNGDIIEDDVGKENEQQIYNTCEKKNISDKEVYEISSSFDETEKVTLRENKMCNINNEQKERDQLFEMCGKLGQNDDTDEKNERDQLFEMCGKLGQNDNINEYKDRENILKCEKNKKNISIYNENLLKTEKMQDNEYDQIHINKRKLEQTYLFKEQDNDDNNTNIRIMEEEQNYKKKNKIENNDLIKCDILKNDFFKNSDEYNNIVTPCIHHENINEKGDYMIPYNIETGSILSSDKNEENRKALSCKDLKLNKENDKPHLKKIDNFSPPENVCNISFHDIESRSFLSCNDDNKISEIEMEEANSDIIILDAYDETQLDNTNVKGNKKGNLNNQENDKTSQNNTPFINNYHKINKVNKYDLDIWFNTSTPECPNSYNEDKSKEKNPRNLKQSDISTVANMSTVANVSNKESENEVSILNIDLNKAHDTVLEGLMNFFGLKSKRLPRKILITELKKIQTYLCKEYNTYLKKNNLIPNEDIYVNVNCENFGNDRNEFVKEYENKIFDTNFENEFAKNVDKYIEDNNIKIESYIKLDELINNDKNKLQEEYINNMKNKIKIMEMKEIHERIDEAINVNENINNIIQSQKKIKYSILKKYLIDCKLTVTKDTIVSYCKNRNIEILFKRAGETSPT</sequence>
<proteinExistence type="predicted"/>
<evidence type="ECO:0000313" key="3">
    <source>
        <dbReference type="EMBL" id="VTZ81729.1"/>
    </source>
</evidence>
<dbReference type="VEuPathDB" id="PlasmoDB:Py17XNL_001401253"/>
<dbReference type="VEuPathDB" id="PlasmoDB:PYYM_1443700"/>
<feature type="region of interest" description="Disordered" evidence="1">
    <location>
        <begin position="838"/>
        <end position="863"/>
    </location>
</feature>
<dbReference type="Proteomes" id="UP000072904">
    <property type="component" value="Chromosome 14"/>
</dbReference>
<feature type="region of interest" description="Disordered" evidence="1">
    <location>
        <begin position="890"/>
        <end position="910"/>
    </location>
</feature>
<reference evidence="2" key="3">
    <citation type="submission" date="2014-05" db="EMBL/GenBank/DDBJ databases">
        <authorList>
            <person name="Aslett A.Martin."/>
            <person name="De Silva Nishadi"/>
        </authorList>
    </citation>
    <scope>NUCLEOTIDE SEQUENCE</scope>
    <source>
        <strain evidence="2">YM</strain>
    </source>
</reference>
<reference evidence="3" key="4">
    <citation type="submission" date="2019-05" db="EMBL/GenBank/DDBJ databases">
        <authorList>
            <consortium name="Pathogen Informatics"/>
        </authorList>
    </citation>
    <scope>NUCLEOTIDE SEQUENCE</scope>
    <source>
        <strain evidence="3">17X</strain>
    </source>
</reference>
<evidence type="ECO:0000313" key="4">
    <source>
        <dbReference type="Proteomes" id="UP000072874"/>
    </source>
</evidence>
<protein>
    <submittedName>
        <fullName evidence="3">Uncharacterized protein</fullName>
    </submittedName>
</protein>
<evidence type="ECO:0000313" key="5">
    <source>
        <dbReference type="Proteomes" id="UP000072904"/>
    </source>
</evidence>
<dbReference type="VEuPathDB" id="PlasmoDB:PY02470"/>
<dbReference type="EMBL" id="LK934642">
    <property type="protein sequence ID" value="CDU20766.1"/>
    <property type="molecule type" value="Genomic_DNA"/>
</dbReference>
<dbReference type="EMBL" id="LM993668">
    <property type="protein sequence ID" value="VTZ81729.1"/>
    <property type="molecule type" value="Genomic_DNA"/>
</dbReference>
<accession>A0A078KFR0</accession>
<dbReference type="RefSeq" id="XP_022812968.1">
    <property type="nucleotide sequence ID" value="XM_022957606.1"/>
</dbReference>
<feature type="compositionally biased region" description="Low complexity" evidence="1">
    <location>
        <begin position="838"/>
        <end position="852"/>
    </location>
</feature>
<gene>
    <name evidence="3" type="ORF">PY17X_1442100</name>
    <name evidence="2" type="ORF">PYYM_1443700</name>
</gene>